<dbReference type="Pfam" id="PF12259">
    <property type="entry name" value="Baculo_F"/>
    <property type="match status" value="1"/>
</dbReference>
<evidence type="ECO:0000256" key="1">
    <source>
        <dbReference type="SAM" id="Phobius"/>
    </source>
</evidence>
<sequence length="191" mass="22059">MHVQIATSLFHKLKNKNAWLYTTMGETIFVTCENDQQSTSLLLEGVGILTLNDTCRAYTTRDILIPGEVKDDTEYPDFISNSKIQRLEELLSEISSNNVVKTKHIKNNQMNELKDIAKTQGQIEDYKIILEILTNQNSRHHQDNILYATSAIVTLKLILFMISVLNKLITVIWGYFDNFSLFFSFIYFLII</sequence>
<reference evidence="2" key="1">
    <citation type="submission" date="2018-04" db="EMBL/GenBank/DDBJ databases">
        <title>Transcriptome assembly of Sipha flava.</title>
        <authorList>
            <person name="Scully E.D."/>
            <person name="Geib S.M."/>
            <person name="Palmer N.A."/>
            <person name="Koch K."/>
            <person name="Bradshaw J."/>
            <person name="Heng-Moss T."/>
            <person name="Sarath G."/>
        </authorList>
    </citation>
    <scope>NUCLEOTIDE SEQUENCE</scope>
</reference>
<feature type="transmembrane region" description="Helical" evidence="1">
    <location>
        <begin position="171"/>
        <end position="190"/>
    </location>
</feature>
<dbReference type="AlphaFoldDB" id="A0A2S2QLW1"/>
<dbReference type="InterPro" id="IPR022048">
    <property type="entry name" value="Envelope_fusion-like"/>
</dbReference>
<evidence type="ECO:0000313" key="2">
    <source>
        <dbReference type="EMBL" id="MBY78714.1"/>
    </source>
</evidence>
<gene>
    <name evidence="2" type="ORF">g.181601</name>
</gene>
<keyword evidence="1" id="KW-0812">Transmembrane</keyword>
<protein>
    <submittedName>
        <fullName evidence="2">Uncharacterized protein</fullName>
    </submittedName>
</protein>
<keyword evidence="1" id="KW-1133">Transmembrane helix</keyword>
<dbReference type="OrthoDB" id="6629081at2759"/>
<keyword evidence="1" id="KW-0472">Membrane</keyword>
<accession>A0A2S2QLW1</accession>
<proteinExistence type="predicted"/>
<organism evidence="2">
    <name type="scientific">Sipha flava</name>
    <name type="common">yellow sugarcane aphid</name>
    <dbReference type="NCBI Taxonomy" id="143950"/>
    <lineage>
        <taxon>Eukaryota</taxon>
        <taxon>Metazoa</taxon>
        <taxon>Ecdysozoa</taxon>
        <taxon>Arthropoda</taxon>
        <taxon>Hexapoda</taxon>
        <taxon>Insecta</taxon>
        <taxon>Pterygota</taxon>
        <taxon>Neoptera</taxon>
        <taxon>Paraneoptera</taxon>
        <taxon>Hemiptera</taxon>
        <taxon>Sternorrhyncha</taxon>
        <taxon>Aphidomorpha</taxon>
        <taxon>Aphidoidea</taxon>
        <taxon>Aphididae</taxon>
        <taxon>Sipha</taxon>
    </lineage>
</organism>
<feature type="transmembrane region" description="Helical" evidence="1">
    <location>
        <begin position="145"/>
        <end position="165"/>
    </location>
</feature>
<dbReference type="EMBL" id="GGMS01009511">
    <property type="protein sequence ID" value="MBY78714.1"/>
    <property type="molecule type" value="Transcribed_RNA"/>
</dbReference>
<name>A0A2S2QLW1_9HEMI</name>